<organism evidence="5 6">
    <name type="scientific">Massilia yuzhufengensis</name>
    <dbReference type="NCBI Taxonomy" id="1164594"/>
    <lineage>
        <taxon>Bacteria</taxon>
        <taxon>Pseudomonadati</taxon>
        <taxon>Pseudomonadota</taxon>
        <taxon>Betaproteobacteria</taxon>
        <taxon>Burkholderiales</taxon>
        <taxon>Oxalobacteraceae</taxon>
        <taxon>Telluria group</taxon>
        <taxon>Massilia</taxon>
    </lineage>
</organism>
<dbReference type="InterPro" id="IPR011711">
    <property type="entry name" value="GntR_C"/>
</dbReference>
<evidence type="ECO:0000256" key="2">
    <source>
        <dbReference type="ARBA" id="ARBA00023125"/>
    </source>
</evidence>
<dbReference type="PANTHER" id="PTHR43537">
    <property type="entry name" value="TRANSCRIPTIONAL REGULATOR, GNTR FAMILY"/>
    <property type="match status" value="1"/>
</dbReference>
<dbReference type="Gene3D" id="1.20.120.530">
    <property type="entry name" value="GntR ligand-binding domain-like"/>
    <property type="match status" value="1"/>
</dbReference>
<dbReference type="Gene3D" id="1.10.10.10">
    <property type="entry name" value="Winged helix-like DNA-binding domain superfamily/Winged helix DNA-binding domain"/>
    <property type="match status" value="1"/>
</dbReference>
<keyword evidence="2" id="KW-0238">DNA-binding</keyword>
<dbReference type="InterPro" id="IPR036388">
    <property type="entry name" value="WH-like_DNA-bd_sf"/>
</dbReference>
<dbReference type="AlphaFoldDB" id="A0A1I1MZQ3"/>
<reference evidence="6" key="1">
    <citation type="submission" date="2016-10" db="EMBL/GenBank/DDBJ databases">
        <authorList>
            <person name="Varghese N."/>
            <person name="Submissions S."/>
        </authorList>
    </citation>
    <scope>NUCLEOTIDE SEQUENCE [LARGE SCALE GENOMIC DNA]</scope>
    <source>
        <strain evidence="6">CGMCC 1.12041</strain>
    </source>
</reference>
<evidence type="ECO:0000256" key="3">
    <source>
        <dbReference type="ARBA" id="ARBA00023163"/>
    </source>
</evidence>
<dbReference type="GO" id="GO:0003700">
    <property type="term" value="F:DNA-binding transcription factor activity"/>
    <property type="evidence" value="ECO:0007669"/>
    <property type="project" value="InterPro"/>
</dbReference>
<dbReference type="Pfam" id="PF00392">
    <property type="entry name" value="GntR"/>
    <property type="match status" value="1"/>
</dbReference>
<dbReference type="SUPFAM" id="SSF46785">
    <property type="entry name" value="Winged helix' DNA-binding domain"/>
    <property type="match status" value="1"/>
</dbReference>
<dbReference type="InterPro" id="IPR036390">
    <property type="entry name" value="WH_DNA-bd_sf"/>
</dbReference>
<dbReference type="PANTHER" id="PTHR43537:SF5">
    <property type="entry name" value="UXU OPERON TRANSCRIPTIONAL REGULATOR"/>
    <property type="match status" value="1"/>
</dbReference>
<dbReference type="SUPFAM" id="SSF48008">
    <property type="entry name" value="GntR ligand-binding domain-like"/>
    <property type="match status" value="1"/>
</dbReference>
<keyword evidence="3" id="KW-0804">Transcription</keyword>
<dbReference type="STRING" id="1164594.SAMN05216204_11225"/>
<sequence>MGTMETNSSSAAPGHPALAALATDAGARPPRRERRPYQLVARRVHELAIASAIGPGGRLPSERELAVSLAVSRACLRQALALLELDGIVEVRSCSGIYLRALPQPGPGPFELLSARRLIEPEMAAMAARVATDSGIAAIHAAADALEQVQRAGPGDRGGSEQADRHFHLTLAHATGNAALASMLEHLWSQRGGLWHTLAQLLDAGEAREETLADYRRIVAAVSARDPAGARNAMRTHLERFTRPLSRG</sequence>
<keyword evidence="1" id="KW-0805">Transcription regulation</keyword>
<gene>
    <name evidence="5" type="ORF">SAMN05216204_11225</name>
</gene>
<dbReference type="SMART" id="SM00895">
    <property type="entry name" value="FCD"/>
    <property type="match status" value="1"/>
</dbReference>
<dbReference type="RefSeq" id="WP_229408830.1">
    <property type="nucleotide sequence ID" value="NZ_FOLD01000012.1"/>
</dbReference>
<dbReference type="GO" id="GO:0003677">
    <property type="term" value="F:DNA binding"/>
    <property type="evidence" value="ECO:0007669"/>
    <property type="project" value="UniProtKB-KW"/>
</dbReference>
<evidence type="ECO:0000259" key="4">
    <source>
        <dbReference type="PROSITE" id="PS50949"/>
    </source>
</evidence>
<accession>A0A1I1MZQ3</accession>
<dbReference type="Proteomes" id="UP000198639">
    <property type="component" value="Unassembled WGS sequence"/>
</dbReference>
<dbReference type="EMBL" id="FOLD01000012">
    <property type="protein sequence ID" value="SFC90655.1"/>
    <property type="molecule type" value="Genomic_DNA"/>
</dbReference>
<evidence type="ECO:0000256" key="1">
    <source>
        <dbReference type="ARBA" id="ARBA00023015"/>
    </source>
</evidence>
<name>A0A1I1MZQ3_9BURK</name>
<dbReference type="SMART" id="SM00345">
    <property type="entry name" value="HTH_GNTR"/>
    <property type="match status" value="1"/>
</dbReference>
<keyword evidence="6" id="KW-1185">Reference proteome</keyword>
<dbReference type="InterPro" id="IPR008920">
    <property type="entry name" value="TF_FadR/GntR_C"/>
</dbReference>
<evidence type="ECO:0000313" key="5">
    <source>
        <dbReference type="EMBL" id="SFC90655.1"/>
    </source>
</evidence>
<protein>
    <submittedName>
        <fullName evidence="5">Transcriptional regulator, GntR family</fullName>
    </submittedName>
</protein>
<dbReference type="InterPro" id="IPR000524">
    <property type="entry name" value="Tscrpt_reg_HTH_GntR"/>
</dbReference>
<feature type="domain" description="HTH gntR-type" evidence="4">
    <location>
        <begin position="34"/>
        <end position="102"/>
    </location>
</feature>
<dbReference type="Pfam" id="PF07729">
    <property type="entry name" value="FCD"/>
    <property type="match status" value="1"/>
</dbReference>
<proteinExistence type="predicted"/>
<dbReference type="PRINTS" id="PR00035">
    <property type="entry name" value="HTHGNTR"/>
</dbReference>
<dbReference type="PROSITE" id="PS50949">
    <property type="entry name" value="HTH_GNTR"/>
    <property type="match status" value="1"/>
</dbReference>
<evidence type="ECO:0000313" key="6">
    <source>
        <dbReference type="Proteomes" id="UP000198639"/>
    </source>
</evidence>